<dbReference type="AlphaFoldDB" id="A0A2P4X310"/>
<evidence type="ECO:0000313" key="3">
    <source>
        <dbReference type="Proteomes" id="UP000237271"/>
    </source>
</evidence>
<dbReference type="OrthoDB" id="116537at2759"/>
<feature type="region of interest" description="Disordered" evidence="1">
    <location>
        <begin position="1"/>
        <end position="23"/>
    </location>
</feature>
<gene>
    <name evidence="2" type="ORF">PHPALM_31271</name>
</gene>
<name>A0A2P4X310_9STRA</name>
<dbReference type="EMBL" id="NCKW01016980">
    <property type="protein sequence ID" value="POM59930.1"/>
    <property type="molecule type" value="Genomic_DNA"/>
</dbReference>
<evidence type="ECO:0000256" key="1">
    <source>
        <dbReference type="SAM" id="MobiDB-lite"/>
    </source>
</evidence>
<proteinExistence type="predicted"/>
<comment type="caution">
    <text evidence="2">The sequence shown here is derived from an EMBL/GenBank/DDBJ whole genome shotgun (WGS) entry which is preliminary data.</text>
</comment>
<protein>
    <submittedName>
        <fullName evidence="2">Uncharacterized protein</fullName>
    </submittedName>
</protein>
<accession>A0A2P4X310</accession>
<keyword evidence="3" id="KW-1185">Reference proteome</keyword>
<evidence type="ECO:0000313" key="2">
    <source>
        <dbReference type="EMBL" id="POM59930.1"/>
    </source>
</evidence>
<sequence>MLANYKTNYSKRETSDGPFASDTSVQVGDITRTHGTIIQARQTKGAQVTLPDNATFRRMHHLDAMRRTTIDEYHNTSTFRTLTIRLNGSSEMQLTINIQEFRAAMGLPNYNLIAHGILANFRRQECPL</sequence>
<organism evidence="2 3">
    <name type="scientific">Phytophthora palmivora</name>
    <dbReference type="NCBI Taxonomy" id="4796"/>
    <lineage>
        <taxon>Eukaryota</taxon>
        <taxon>Sar</taxon>
        <taxon>Stramenopiles</taxon>
        <taxon>Oomycota</taxon>
        <taxon>Peronosporomycetes</taxon>
        <taxon>Peronosporales</taxon>
        <taxon>Peronosporaceae</taxon>
        <taxon>Phytophthora</taxon>
    </lineage>
</organism>
<dbReference type="Proteomes" id="UP000237271">
    <property type="component" value="Unassembled WGS sequence"/>
</dbReference>
<reference evidence="2 3" key="1">
    <citation type="journal article" date="2017" name="Genome Biol. Evol.">
        <title>Phytophthora megakarya and P. palmivora, closely related causal agents of cacao black pod rot, underwent increases in genome sizes and gene numbers by different mechanisms.</title>
        <authorList>
            <person name="Ali S.S."/>
            <person name="Shao J."/>
            <person name="Lary D.J."/>
            <person name="Kronmiller B."/>
            <person name="Shen D."/>
            <person name="Strem M.D."/>
            <person name="Amoako-Attah I."/>
            <person name="Akrofi A.Y."/>
            <person name="Begoude B.A."/>
            <person name="Ten Hoopen G.M."/>
            <person name="Coulibaly K."/>
            <person name="Kebe B.I."/>
            <person name="Melnick R.L."/>
            <person name="Guiltinan M.J."/>
            <person name="Tyler B.M."/>
            <person name="Meinhardt L.W."/>
            <person name="Bailey B.A."/>
        </authorList>
    </citation>
    <scope>NUCLEOTIDE SEQUENCE [LARGE SCALE GENOMIC DNA]</scope>
    <source>
        <strain evidence="3">sbr112.9</strain>
    </source>
</reference>